<feature type="compositionally biased region" description="Basic and acidic residues" evidence="1">
    <location>
        <begin position="775"/>
        <end position="785"/>
    </location>
</feature>
<reference evidence="3 4" key="1">
    <citation type="journal article" date="2013" name="Nature">
        <title>Insights into bilaterian evolution from three spiralian genomes.</title>
        <authorList>
            <person name="Simakov O."/>
            <person name="Marletaz F."/>
            <person name="Cho S.J."/>
            <person name="Edsinger-Gonzales E."/>
            <person name="Havlak P."/>
            <person name="Hellsten U."/>
            <person name="Kuo D.H."/>
            <person name="Larsson T."/>
            <person name="Lv J."/>
            <person name="Arendt D."/>
            <person name="Savage R."/>
            <person name="Osoegawa K."/>
            <person name="de Jong P."/>
            <person name="Grimwood J."/>
            <person name="Chapman J.A."/>
            <person name="Shapiro H."/>
            <person name="Aerts A."/>
            <person name="Otillar R.P."/>
            <person name="Terry A.Y."/>
            <person name="Boore J.L."/>
            <person name="Grigoriev I.V."/>
            <person name="Lindberg D.R."/>
            <person name="Seaver E.C."/>
            <person name="Weisblat D.A."/>
            <person name="Putnam N.H."/>
            <person name="Rokhsar D.S."/>
        </authorList>
    </citation>
    <scope>NUCLEOTIDE SEQUENCE [LARGE SCALE GENOMIC DNA]</scope>
</reference>
<dbReference type="InterPro" id="IPR050618">
    <property type="entry name" value="Ubq-SigPath_Reg"/>
</dbReference>
<feature type="domain" description="SPRY" evidence="2">
    <location>
        <begin position="384"/>
        <end position="494"/>
    </location>
</feature>
<feature type="domain" description="SPRY" evidence="2">
    <location>
        <begin position="58"/>
        <end position="159"/>
    </location>
</feature>
<feature type="region of interest" description="Disordered" evidence="1">
    <location>
        <begin position="727"/>
        <end position="791"/>
    </location>
</feature>
<feature type="compositionally biased region" description="Basic and acidic residues" evidence="1">
    <location>
        <begin position="738"/>
        <end position="767"/>
    </location>
</feature>
<dbReference type="InterPro" id="IPR044736">
    <property type="entry name" value="Gid1/RanBPM/SPLA_SPRY"/>
</dbReference>
<evidence type="ECO:0000259" key="2">
    <source>
        <dbReference type="Pfam" id="PF00622"/>
    </source>
</evidence>
<keyword evidence="4" id="KW-1185">Reference proteome</keyword>
<dbReference type="EMBL" id="KB201750">
    <property type="protein sequence ID" value="ESO94723.1"/>
    <property type="molecule type" value="Genomic_DNA"/>
</dbReference>
<dbReference type="Proteomes" id="UP000030746">
    <property type="component" value="Unassembled WGS sequence"/>
</dbReference>
<dbReference type="KEGG" id="lgi:LOTGIDRAFT_160956"/>
<name>V3ZTE2_LOTGI</name>
<dbReference type="InterPro" id="IPR013320">
    <property type="entry name" value="ConA-like_dom_sf"/>
</dbReference>
<protein>
    <recommendedName>
        <fullName evidence="2">SPRY domain-containing protein</fullName>
    </recommendedName>
</protein>
<dbReference type="RefSeq" id="XP_009054464.1">
    <property type="nucleotide sequence ID" value="XM_009056216.1"/>
</dbReference>
<dbReference type="OrthoDB" id="258495at2759"/>
<dbReference type="AlphaFoldDB" id="V3ZTE2"/>
<dbReference type="InterPro" id="IPR003877">
    <property type="entry name" value="SPRY_dom"/>
</dbReference>
<sequence length="791" mass="88622">MKLYRCAGDIVFDDTQPYPGQTSSVILKNLSETCNFLQYLKPLSPRHPHFCAQIRSLASNSKITLGIAGPDISEGSHPGNWNNTVGYHSDSGRCYTSHSEIANTTGEKFGIGDIFGVQITYFGLTKCTVVFSKNGRPVATRYLFESNQKTLLPTISLENGPIDLGITWPDAVVDGPVFQMSNMEHWIPSSDVRYDSIENSFKMEQYDTEVTIQSPLPLSLDICHFEVVIKEVSDEGTVPSIALSSCSPIKPAPTSSLLRDFLRWNSSGVLQKNDRLGWGINYLPMEKEKKDFDPLAEQLVLCYITVNTTVAHKQIFLQPEGGFYPLVILKDTDVPLSMFRMSQDMDLTISKQMCRLRLPQDSMGIHAVQFLKPLTEIQNSFFIEVQSLNEDSFVGIGVAGLDFPDKKQPGKVKKSVGWLSRDGKLYFNGRSESYISGERYMAGDTVQVRLEYFGETSVISFSKNNHMIGCRYLNQPDHSQLLPTITLCGNGYQVVIDVCWQNQNTATPKAPIDNVESWCLPPGSHVDNKSDKIFVKDHSSPVAIQAPIGLNKDFNHFEVIIPHTPQPSKSSPIIGLTTPSPFDPPSISNFKQDLIRYSGATNDGASIKHGDRIGWGILYLDKSVKSFDEQLVIVYLTINRDVQLARVIYQPAGGFYPLILLPPSVNCIQLDFCATIIKDHPFTDDMLELLISEALDLLEKEDVLIARGEDIEPMNLFRSLHDLETERKSPQHFRKRETKGIEDHNSAKLKSQERKSLSKKVTGERQPKKGKHKRDTFVKGDELHSKSCTIL</sequence>
<evidence type="ECO:0000256" key="1">
    <source>
        <dbReference type="SAM" id="MobiDB-lite"/>
    </source>
</evidence>
<dbReference type="CDD" id="cd12885">
    <property type="entry name" value="SPRY_RanBP_like"/>
    <property type="match status" value="1"/>
</dbReference>
<dbReference type="InterPro" id="IPR043136">
    <property type="entry name" value="B30.2/SPRY_sf"/>
</dbReference>
<dbReference type="Gene3D" id="2.60.120.920">
    <property type="match status" value="2"/>
</dbReference>
<evidence type="ECO:0000313" key="4">
    <source>
        <dbReference type="Proteomes" id="UP000030746"/>
    </source>
</evidence>
<dbReference type="PANTHER" id="PTHR12864">
    <property type="entry name" value="RAN BINDING PROTEIN 9-RELATED"/>
    <property type="match status" value="1"/>
</dbReference>
<dbReference type="OMA" id="DLVGWGL"/>
<dbReference type="HOGENOM" id="CLU_355004_0_0_1"/>
<dbReference type="GeneID" id="20238551"/>
<organism evidence="3 4">
    <name type="scientific">Lottia gigantea</name>
    <name type="common">Giant owl limpet</name>
    <dbReference type="NCBI Taxonomy" id="225164"/>
    <lineage>
        <taxon>Eukaryota</taxon>
        <taxon>Metazoa</taxon>
        <taxon>Spiralia</taxon>
        <taxon>Lophotrochozoa</taxon>
        <taxon>Mollusca</taxon>
        <taxon>Gastropoda</taxon>
        <taxon>Patellogastropoda</taxon>
        <taxon>Lottioidea</taxon>
        <taxon>Lottiidae</taxon>
        <taxon>Lottia</taxon>
    </lineage>
</organism>
<proteinExistence type="predicted"/>
<evidence type="ECO:0000313" key="3">
    <source>
        <dbReference type="EMBL" id="ESO94723.1"/>
    </source>
</evidence>
<dbReference type="SUPFAM" id="SSF49899">
    <property type="entry name" value="Concanavalin A-like lectins/glucanases"/>
    <property type="match status" value="2"/>
</dbReference>
<gene>
    <name evidence="3" type="ORF">LOTGIDRAFT_160956</name>
</gene>
<dbReference type="STRING" id="225164.V3ZTE2"/>
<dbReference type="CTD" id="20238551"/>
<accession>V3ZTE2</accession>
<dbReference type="Pfam" id="PF00622">
    <property type="entry name" value="SPRY"/>
    <property type="match status" value="2"/>
</dbReference>